<dbReference type="HOGENOM" id="CLU_166316_0_0_1"/>
<protein>
    <submittedName>
        <fullName evidence="1">Uncharacterized protein</fullName>
    </submittedName>
</protein>
<evidence type="ECO:0000313" key="2">
    <source>
        <dbReference type="Proteomes" id="UP000054279"/>
    </source>
</evidence>
<dbReference type="AlphaFoldDB" id="A0A0C9UY29"/>
<sequence>MTVEVRRGPSCGFHVDRRRLLSIQRLSYLASGVPYWDPCRFILLFLLLLFESKHSLKASDSFHSIARSLTVLSELCQYRDISFKIPKLRDEDVHIINAMDYDKDRHCGSYQEIKRQEVPP</sequence>
<dbReference type="EMBL" id="KN837271">
    <property type="protein sequence ID" value="KIJ29995.1"/>
    <property type="molecule type" value="Genomic_DNA"/>
</dbReference>
<accession>A0A0C9UY29</accession>
<proteinExistence type="predicted"/>
<reference evidence="1 2" key="1">
    <citation type="submission" date="2014-06" db="EMBL/GenBank/DDBJ databases">
        <title>Evolutionary Origins and Diversification of the Mycorrhizal Mutualists.</title>
        <authorList>
            <consortium name="DOE Joint Genome Institute"/>
            <consortium name="Mycorrhizal Genomics Consortium"/>
            <person name="Kohler A."/>
            <person name="Kuo A."/>
            <person name="Nagy L.G."/>
            <person name="Floudas D."/>
            <person name="Copeland A."/>
            <person name="Barry K.W."/>
            <person name="Cichocki N."/>
            <person name="Veneault-Fourrey C."/>
            <person name="LaButti K."/>
            <person name="Lindquist E.A."/>
            <person name="Lipzen A."/>
            <person name="Lundell T."/>
            <person name="Morin E."/>
            <person name="Murat C."/>
            <person name="Riley R."/>
            <person name="Ohm R."/>
            <person name="Sun H."/>
            <person name="Tunlid A."/>
            <person name="Henrissat B."/>
            <person name="Grigoriev I.V."/>
            <person name="Hibbett D.S."/>
            <person name="Martin F."/>
        </authorList>
    </citation>
    <scope>NUCLEOTIDE SEQUENCE [LARGE SCALE GENOMIC DNA]</scope>
    <source>
        <strain evidence="1 2">SS14</strain>
    </source>
</reference>
<name>A0A0C9UY29_SPHS4</name>
<keyword evidence="2" id="KW-1185">Reference proteome</keyword>
<dbReference type="Proteomes" id="UP000054279">
    <property type="component" value="Unassembled WGS sequence"/>
</dbReference>
<organism evidence="1 2">
    <name type="scientific">Sphaerobolus stellatus (strain SS14)</name>
    <dbReference type="NCBI Taxonomy" id="990650"/>
    <lineage>
        <taxon>Eukaryota</taxon>
        <taxon>Fungi</taxon>
        <taxon>Dikarya</taxon>
        <taxon>Basidiomycota</taxon>
        <taxon>Agaricomycotina</taxon>
        <taxon>Agaricomycetes</taxon>
        <taxon>Phallomycetidae</taxon>
        <taxon>Geastrales</taxon>
        <taxon>Sphaerobolaceae</taxon>
        <taxon>Sphaerobolus</taxon>
    </lineage>
</organism>
<gene>
    <name evidence="1" type="ORF">M422DRAFT_36755</name>
</gene>
<evidence type="ECO:0000313" key="1">
    <source>
        <dbReference type="EMBL" id="KIJ29995.1"/>
    </source>
</evidence>